<keyword evidence="4 6" id="KW-0067">ATP-binding</keyword>
<dbReference type="InterPro" id="IPR011009">
    <property type="entry name" value="Kinase-like_dom_sf"/>
</dbReference>
<comment type="caution">
    <text evidence="9">The sequence shown here is derived from an EMBL/GenBank/DDBJ whole genome shotgun (WGS) entry which is preliminary data.</text>
</comment>
<evidence type="ECO:0000313" key="9">
    <source>
        <dbReference type="EMBL" id="TVU03806.1"/>
    </source>
</evidence>
<dbReference type="InterPro" id="IPR050108">
    <property type="entry name" value="CDK"/>
</dbReference>
<keyword evidence="10" id="KW-1185">Reference proteome</keyword>
<feature type="compositionally biased region" description="Low complexity" evidence="7">
    <location>
        <begin position="1"/>
        <end position="16"/>
    </location>
</feature>
<dbReference type="Gene3D" id="1.10.510.10">
    <property type="entry name" value="Transferase(Phosphotransferase) domain 1"/>
    <property type="match status" value="1"/>
</dbReference>
<proteinExistence type="predicted"/>
<dbReference type="Gramene" id="TVU03806">
    <property type="protein sequence ID" value="TVU03806"/>
    <property type="gene ID" value="EJB05_50654"/>
</dbReference>
<dbReference type="InterPro" id="IPR017441">
    <property type="entry name" value="Protein_kinase_ATP_BS"/>
</dbReference>
<evidence type="ECO:0000256" key="3">
    <source>
        <dbReference type="ARBA" id="ARBA00022741"/>
    </source>
</evidence>
<comment type="catalytic activity">
    <reaction evidence="5">
        <text>[DNA-directed RNA polymerase] + ATP = phospho-[DNA-directed RNA polymerase] + ADP + H(+)</text>
        <dbReference type="Rhea" id="RHEA:10216"/>
        <dbReference type="Rhea" id="RHEA-COMP:11321"/>
        <dbReference type="Rhea" id="RHEA-COMP:11322"/>
        <dbReference type="ChEBI" id="CHEBI:15378"/>
        <dbReference type="ChEBI" id="CHEBI:30616"/>
        <dbReference type="ChEBI" id="CHEBI:43176"/>
        <dbReference type="ChEBI" id="CHEBI:68546"/>
        <dbReference type="ChEBI" id="CHEBI:456216"/>
        <dbReference type="EC" id="2.7.11.23"/>
    </reaction>
</comment>
<dbReference type="Pfam" id="PF00069">
    <property type="entry name" value="Pkinase"/>
    <property type="match status" value="1"/>
</dbReference>
<dbReference type="Gene3D" id="3.30.200.20">
    <property type="entry name" value="Phosphorylase Kinase, domain 1"/>
    <property type="match status" value="1"/>
</dbReference>
<organism evidence="9 10">
    <name type="scientific">Eragrostis curvula</name>
    <name type="common">weeping love grass</name>
    <dbReference type="NCBI Taxonomy" id="38414"/>
    <lineage>
        <taxon>Eukaryota</taxon>
        <taxon>Viridiplantae</taxon>
        <taxon>Streptophyta</taxon>
        <taxon>Embryophyta</taxon>
        <taxon>Tracheophyta</taxon>
        <taxon>Spermatophyta</taxon>
        <taxon>Magnoliopsida</taxon>
        <taxon>Liliopsida</taxon>
        <taxon>Poales</taxon>
        <taxon>Poaceae</taxon>
        <taxon>PACMAD clade</taxon>
        <taxon>Chloridoideae</taxon>
        <taxon>Eragrostideae</taxon>
        <taxon>Eragrostidinae</taxon>
        <taxon>Eragrostis</taxon>
    </lineage>
</organism>
<reference evidence="9 10" key="1">
    <citation type="journal article" date="2019" name="Sci. Rep.">
        <title>A high-quality genome of Eragrostis curvula grass provides insights into Poaceae evolution and supports new strategies to enhance forage quality.</title>
        <authorList>
            <person name="Carballo J."/>
            <person name="Santos B.A.C.M."/>
            <person name="Zappacosta D."/>
            <person name="Garbus I."/>
            <person name="Selva J.P."/>
            <person name="Gallo C.A."/>
            <person name="Diaz A."/>
            <person name="Albertini E."/>
            <person name="Caccamo M."/>
            <person name="Echenique V."/>
        </authorList>
    </citation>
    <scope>NUCLEOTIDE SEQUENCE [LARGE SCALE GENOMIC DNA]</scope>
    <source>
        <strain evidence="10">cv. Victoria</strain>
        <tissue evidence="9">Leaf</tissue>
    </source>
</reference>
<dbReference type="PANTHER" id="PTHR24056:SF486">
    <property type="entry name" value="OS12G0427000 PROTEIN"/>
    <property type="match status" value="1"/>
</dbReference>
<evidence type="ECO:0000313" key="10">
    <source>
        <dbReference type="Proteomes" id="UP000324897"/>
    </source>
</evidence>
<evidence type="ECO:0000256" key="6">
    <source>
        <dbReference type="PROSITE-ProRule" id="PRU10141"/>
    </source>
</evidence>
<keyword evidence="2" id="KW-0597">Phosphoprotein</keyword>
<evidence type="ECO:0000256" key="7">
    <source>
        <dbReference type="SAM" id="MobiDB-lite"/>
    </source>
</evidence>
<dbReference type="PROSITE" id="PS00107">
    <property type="entry name" value="PROTEIN_KINASE_ATP"/>
    <property type="match status" value="1"/>
</dbReference>
<dbReference type="PANTHER" id="PTHR24056">
    <property type="entry name" value="CELL DIVISION PROTEIN KINASE"/>
    <property type="match status" value="1"/>
</dbReference>
<accession>A0A5J9SXR3</accession>
<dbReference type="SUPFAM" id="SSF56112">
    <property type="entry name" value="Protein kinase-like (PK-like)"/>
    <property type="match status" value="1"/>
</dbReference>
<dbReference type="GO" id="GO:0005524">
    <property type="term" value="F:ATP binding"/>
    <property type="evidence" value="ECO:0007669"/>
    <property type="project" value="UniProtKB-UniRule"/>
</dbReference>
<feature type="binding site" evidence="6">
    <location>
        <position position="66"/>
    </location>
    <ligand>
        <name>ATP</name>
        <dbReference type="ChEBI" id="CHEBI:30616"/>
    </ligand>
</feature>
<dbReference type="GO" id="GO:0005634">
    <property type="term" value="C:nucleus"/>
    <property type="evidence" value="ECO:0007669"/>
    <property type="project" value="TreeGrafter"/>
</dbReference>
<evidence type="ECO:0000256" key="2">
    <source>
        <dbReference type="ARBA" id="ARBA00022553"/>
    </source>
</evidence>
<feature type="region of interest" description="Disordered" evidence="7">
    <location>
        <begin position="1"/>
        <end position="29"/>
    </location>
</feature>
<dbReference type="InterPro" id="IPR000719">
    <property type="entry name" value="Prot_kinase_dom"/>
</dbReference>
<dbReference type="FunFam" id="1.10.510.10:FF:001165">
    <property type="entry name" value="Protein kinase domain containing protein"/>
    <property type="match status" value="1"/>
</dbReference>
<evidence type="ECO:0000256" key="1">
    <source>
        <dbReference type="ARBA" id="ARBA00012409"/>
    </source>
</evidence>
<keyword evidence="3 6" id="KW-0547">Nucleotide-binding</keyword>
<name>A0A5J9SXR3_9POAL</name>
<dbReference type="OrthoDB" id="602713at2759"/>
<dbReference type="EMBL" id="RWGY01000140">
    <property type="protein sequence ID" value="TVU03806.1"/>
    <property type="molecule type" value="Genomic_DNA"/>
</dbReference>
<dbReference type="PROSITE" id="PS50011">
    <property type="entry name" value="PROTEIN_KINASE_DOM"/>
    <property type="match status" value="1"/>
</dbReference>
<feature type="non-terminal residue" evidence="9">
    <location>
        <position position="1"/>
    </location>
</feature>
<evidence type="ECO:0000259" key="8">
    <source>
        <dbReference type="PROSITE" id="PS50011"/>
    </source>
</evidence>
<evidence type="ECO:0000256" key="4">
    <source>
        <dbReference type="ARBA" id="ARBA00022840"/>
    </source>
</evidence>
<evidence type="ECO:0000256" key="5">
    <source>
        <dbReference type="ARBA" id="ARBA00049280"/>
    </source>
</evidence>
<dbReference type="GO" id="GO:0007346">
    <property type="term" value="P:regulation of mitotic cell cycle"/>
    <property type="evidence" value="ECO:0007669"/>
    <property type="project" value="TreeGrafter"/>
</dbReference>
<protein>
    <recommendedName>
        <fullName evidence="1">[RNA-polymerase]-subunit kinase</fullName>
        <ecNumber evidence="1">2.7.11.23</ecNumber>
    </recommendedName>
</protein>
<dbReference type="EC" id="2.7.11.23" evidence="1"/>
<feature type="domain" description="Protein kinase" evidence="8">
    <location>
        <begin position="36"/>
        <end position="365"/>
    </location>
</feature>
<dbReference type="Proteomes" id="UP000324897">
    <property type="component" value="Unassembled WGS sequence"/>
</dbReference>
<gene>
    <name evidence="9" type="ORF">EJB05_50654</name>
</gene>
<dbReference type="AlphaFoldDB" id="A0A5J9SXR3"/>
<sequence length="378" mass="40380">MADSSSAPVDAAAAVDEPPDDESPSFPWPPAVSARYDRLEKIGAGMFSEVYKARDLARGGKAVAVKHLRGRGDARFLKTGLHELAREAMSLYAVSGHPAVVSVVATHADASRPDGDCFLVMEYAGRRNLRDYLLRRRRGKGRRRPFGEGEVRGAMAQMLAGLRWAHDEAGVLHRDVEPESVVVWERSRLRGLGGGGAVTYKLCGFGLSEPADRAEKDGLATLASSAAYRAPELLLGSSRYDGRVDTWGLGCVMAELLAGTGEPLFAGVLAAGETAASQLRQVLDVVGARGVKAWLGLAEVERGGCRGGTEEAARAVRACPDEGRLREMFPEKVLSQDGFDVLSGLLESGPGERLTAAAALEMPWFTKPRCGGCFRVTI</sequence>
<dbReference type="GO" id="GO:0008353">
    <property type="term" value="F:RNA polymerase II CTD heptapeptide repeat kinase activity"/>
    <property type="evidence" value="ECO:0007669"/>
    <property type="project" value="UniProtKB-EC"/>
</dbReference>